<dbReference type="GeneID" id="42300720"/>
<evidence type="ECO:0000313" key="3">
    <source>
        <dbReference type="EMBL" id="QFU82240.1"/>
    </source>
</evidence>
<gene>
    <name evidence="3" type="ORF">GCU68_06690</name>
</gene>
<protein>
    <recommendedName>
        <fullName evidence="2">DUF8151 domain-containing protein</fullName>
    </recommendedName>
</protein>
<feature type="domain" description="DUF8151" evidence="2">
    <location>
        <begin position="1"/>
        <end position="76"/>
    </location>
</feature>
<keyword evidence="4" id="KW-1185">Reference proteome</keyword>
<dbReference type="RefSeq" id="WP_152940082.1">
    <property type="nucleotide sequence ID" value="NZ_CP045488.1"/>
</dbReference>
<evidence type="ECO:0000256" key="1">
    <source>
        <dbReference type="SAM" id="Phobius"/>
    </source>
</evidence>
<feature type="transmembrane region" description="Helical" evidence="1">
    <location>
        <begin position="47"/>
        <end position="66"/>
    </location>
</feature>
<reference evidence="3 4" key="1">
    <citation type="journal article" date="2007" name="Int. J. Syst. Evol. Microbiol.">
        <title>Natronorubrum sulfidifaciens sp. nov., an extremely haloalkaliphilic archaeon isolated from Aiding salt lake in Xin-Jiang, China.</title>
        <authorList>
            <person name="Cui H.L."/>
            <person name="Tohty D."/>
            <person name="Liu H.C."/>
            <person name="Liu S.J."/>
            <person name="Oren A."/>
            <person name="Zhou P.J."/>
        </authorList>
    </citation>
    <scope>NUCLEOTIDE SEQUENCE [LARGE SCALE GENOMIC DNA]</scope>
    <source>
        <strain evidence="3 4">7-3</strain>
    </source>
</reference>
<name>A0A5P9P322_9EURY</name>
<keyword evidence="1" id="KW-0812">Transmembrane</keyword>
<dbReference type="Proteomes" id="UP000326170">
    <property type="component" value="Chromosome"/>
</dbReference>
<dbReference type="AlphaFoldDB" id="A0A5P9P322"/>
<dbReference type="InterPro" id="IPR058464">
    <property type="entry name" value="DUF8151"/>
</dbReference>
<dbReference type="Pfam" id="PF26478">
    <property type="entry name" value="DUF8151"/>
    <property type="match status" value="1"/>
</dbReference>
<dbReference type="EMBL" id="CP045488">
    <property type="protein sequence ID" value="QFU82240.1"/>
    <property type="molecule type" value="Genomic_DNA"/>
</dbReference>
<sequence>MGSATPELLTELLPMIVYTILGGALTAGGVAAEYASLQHLGAGEAMVGLWLAAIGCVMLYGGVYGIGYKKVAMRLFGAVQ</sequence>
<proteinExistence type="predicted"/>
<keyword evidence="1" id="KW-0472">Membrane</keyword>
<dbReference type="KEGG" id="nas:GCU68_06690"/>
<feature type="transmembrane region" description="Helical" evidence="1">
    <location>
        <begin position="12"/>
        <end position="35"/>
    </location>
</feature>
<evidence type="ECO:0000313" key="4">
    <source>
        <dbReference type="Proteomes" id="UP000326170"/>
    </source>
</evidence>
<organism evidence="3 4">
    <name type="scientific">Natronorubrum aibiense</name>
    <dbReference type="NCBI Taxonomy" id="348826"/>
    <lineage>
        <taxon>Archaea</taxon>
        <taxon>Methanobacteriati</taxon>
        <taxon>Methanobacteriota</taxon>
        <taxon>Stenosarchaea group</taxon>
        <taxon>Halobacteria</taxon>
        <taxon>Halobacteriales</taxon>
        <taxon>Natrialbaceae</taxon>
        <taxon>Natronorubrum</taxon>
    </lineage>
</organism>
<accession>A0A5P9P322</accession>
<keyword evidence="1" id="KW-1133">Transmembrane helix</keyword>
<evidence type="ECO:0000259" key="2">
    <source>
        <dbReference type="Pfam" id="PF26478"/>
    </source>
</evidence>